<dbReference type="NCBIfam" id="NF002727">
    <property type="entry name" value="PRK02615.1"/>
    <property type="match status" value="1"/>
</dbReference>
<reference evidence="14 15" key="2">
    <citation type="submission" date="2015-05" db="EMBL/GenBank/DDBJ databases">
        <title>Lifestyle Evolution in Cyanobacterial Symbionts of Sponges.</title>
        <authorList>
            <person name="Burgsdorf I."/>
            <person name="Slaby B.M."/>
            <person name="Handley K.M."/>
            <person name="Haber M."/>
            <person name="Blom J."/>
            <person name="Marshall C.W."/>
            <person name="Gilbert J.A."/>
            <person name="Hentschel U."/>
            <person name="Steindler L."/>
        </authorList>
    </citation>
    <scope>NUCLEOTIDE SEQUENCE [LARGE SCALE GENOMIC DNA]</scope>
    <source>
        <strain evidence="14">15L</strain>
    </source>
</reference>
<comment type="catalytic activity">
    <reaction evidence="7 9 10">
        <text>2-(2-carboxy-4-methylthiazol-5-yl)ethyl phosphate + 4-amino-2-methyl-5-(diphosphooxymethyl)pyrimidine + 2 H(+) = thiamine phosphate + CO2 + diphosphate</text>
        <dbReference type="Rhea" id="RHEA:47848"/>
        <dbReference type="ChEBI" id="CHEBI:15378"/>
        <dbReference type="ChEBI" id="CHEBI:16526"/>
        <dbReference type="ChEBI" id="CHEBI:33019"/>
        <dbReference type="ChEBI" id="CHEBI:37575"/>
        <dbReference type="ChEBI" id="CHEBI:57841"/>
        <dbReference type="ChEBI" id="CHEBI:62890"/>
        <dbReference type="EC" id="2.5.1.3"/>
    </reaction>
</comment>
<evidence type="ECO:0000256" key="2">
    <source>
        <dbReference type="ARBA" id="ARBA00022679"/>
    </source>
</evidence>
<dbReference type="GO" id="GO:0009229">
    <property type="term" value="P:thiamine diphosphate biosynthetic process"/>
    <property type="evidence" value="ECO:0007669"/>
    <property type="project" value="UniProtKB-UniRule"/>
</dbReference>
<protein>
    <recommendedName>
        <fullName evidence="9">Thiamine-phosphate synthase</fullName>
        <shortName evidence="9">TP synthase</shortName>
        <shortName evidence="9">TPS</shortName>
        <ecNumber evidence="9">2.5.1.3</ecNumber>
    </recommendedName>
    <alternativeName>
        <fullName evidence="9">Thiamine-phosphate pyrophosphorylase</fullName>
        <shortName evidence="9">TMP pyrophosphorylase</shortName>
        <shortName evidence="9">TMP-PPase</shortName>
    </alternativeName>
</protein>
<dbReference type="GO" id="GO:0005737">
    <property type="term" value="C:cytoplasm"/>
    <property type="evidence" value="ECO:0007669"/>
    <property type="project" value="TreeGrafter"/>
</dbReference>
<evidence type="ECO:0000256" key="6">
    <source>
        <dbReference type="ARBA" id="ARBA00047334"/>
    </source>
</evidence>
<evidence type="ECO:0000259" key="12">
    <source>
        <dbReference type="Pfam" id="PF02581"/>
    </source>
</evidence>
<dbReference type="UniPathway" id="UPA00060">
    <property type="reaction ID" value="UER00141"/>
</dbReference>
<comment type="catalytic activity">
    <reaction evidence="8 9 10">
        <text>2-[(2R,5Z)-2-carboxy-4-methylthiazol-5(2H)-ylidene]ethyl phosphate + 4-amino-2-methyl-5-(diphosphooxymethyl)pyrimidine + 2 H(+) = thiamine phosphate + CO2 + diphosphate</text>
        <dbReference type="Rhea" id="RHEA:47844"/>
        <dbReference type="ChEBI" id="CHEBI:15378"/>
        <dbReference type="ChEBI" id="CHEBI:16526"/>
        <dbReference type="ChEBI" id="CHEBI:33019"/>
        <dbReference type="ChEBI" id="CHEBI:37575"/>
        <dbReference type="ChEBI" id="CHEBI:57841"/>
        <dbReference type="ChEBI" id="CHEBI:62899"/>
        <dbReference type="EC" id="2.5.1.3"/>
    </reaction>
</comment>
<comment type="function">
    <text evidence="9">Condenses 4-methyl-5-(beta-hydroxyethyl)thiazole monophosphate (THZ-P) and 2-methyl-4-amino-5-hydroxymethyl pyrimidine pyrophosphate (HMP-PP) to form thiamine monophosphate (TMP).</text>
</comment>
<feature type="binding site" evidence="9">
    <location>
        <begin position="183"/>
        <end position="187"/>
    </location>
    <ligand>
        <name>4-amino-2-methyl-5-(diphosphooxymethyl)pyrimidine</name>
        <dbReference type="ChEBI" id="CHEBI:57841"/>
    </ligand>
</feature>
<comment type="similarity">
    <text evidence="9 10">Belongs to the thiamine-phosphate synthase family.</text>
</comment>
<keyword evidence="5 9" id="KW-0784">Thiamine biosynthesis</keyword>
<feature type="region of interest" description="Unknown" evidence="9">
    <location>
        <begin position="1"/>
        <end position="134"/>
    </location>
</feature>
<dbReference type="CDD" id="cd00564">
    <property type="entry name" value="TMP_TenI"/>
    <property type="match status" value="1"/>
</dbReference>
<dbReference type="AlphaFoldDB" id="A0A0G8ARB5"/>
<evidence type="ECO:0000256" key="11">
    <source>
        <dbReference type="RuleBase" id="RU004253"/>
    </source>
</evidence>
<accession>A0A0G8ARB5</accession>
<dbReference type="InterPro" id="IPR016229">
    <property type="entry name" value="TMP_synthase_cyanobac_bac"/>
</dbReference>
<feature type="binding site" evidence="9">
    <location>
        <position position="222"/>
    </location>
    <ligand>
        <name>4-amino-2-methyl-5-(diphosphooxymethyl)pyrimidine</name>
        <dbReference type="ChEBI" id="CHEBI:57841"/>
    </ligand>
</feature>
<organism evidence="14 15">
    <name type="scientific">Candidatus Synechococcus spongiarum 15L</name>
    <dbReference type="NCBI Taxonomy" id="1608419"/>
    <lineage>
        <taxon>Bacteria</taxon>
        <taxon>Bacillati</taxon>
        <taxon>Cyanobacteriota</taxon>
        <taxon>Cyanophyceae</taxon>
        <taxon>Synechococcales</taxon>
        <taxon>Synechococcaceae</taxon>
        <taxon>Synechococcus</taxon>
    </lineage>
</organism>
<dbReference type="Pfam" id="PF02581">
    <property type="entry name" value="TMP-TENI"/>
    <property type="match status" value="1"/>
</dbReference>
<dbReference type="PATRIC" id="fig|1608419.3.peg.1331"/>
<evidence type="ECO:0000256" key="10">
    <source>
        <dbReference type="RuleBase" id="RU003826"/>
    </source>
</evidence>
<feature type="binding site" evidence="9">
    <location>
        <position position="290"/>
    </location>
    <ligand>
        <name>4-amino-2-methyl-5-(diphosphooxymethyl)pyrimidine</name>
        <dbReference type="ChEBI" id="CHEBI:57841"/>
    </ligand>
</feature>
<dbReference type="InterPro" id="IPR036206">
    <property type="entry name" value="ThiamineP_synth_sf"/>
</dbReference>
<feature type="domain" description="Thiamine phosphate synthase/TenI" evidence="12">
    <location>
        <begin position="157"/>
        <end position="340"/>
    </location>
</feature>
<evidence type="ECO:0000256" key="8">
    <source>
        <dbReference type="ARBA" id="ARBA00047883"/>
    </source>
</evidence>
<comment type="catalytic activity">
    <reaction evidence="6 9 10">
        <text>4-methyl-5-(2-phosphooxyethyl)-thiazole + 4-amino-2-methyl-5-(diphosphooxymethyl)pyrimidine + H(+) = thiamine phosphate + diphosphate</text>
        <dbReference type="Rhea" id="RHEA:22328"/>
        <dbReference type="ChEBI" id="CHEBI:15378"/>
        <dbReference type="ChEBI" id="CHEBI:33019"/>
        <dbReference type="ChEBI" id="CHEBI:37575"/>
        <dbReference type="ChEBI" id="CHEBI:57841"/>
        <dbReference type="ChEBI" id="CHEBI:58296"/>
        <dbReference type="EC" id="2.5.1.3"/>
    </reaction>
</comment>
<dbReference type="PANTHER" id="PTHR20857:SF15">
    <property type="entry name" value="THIAMINE-PHOSPHATE SYNTHASE"/>
    <property type="match status" value="1"/>
</dbReference>
<dbReference type="Proteomes" id="UP000035037">
    <property type="component" value="Unassembled WGS sequence"/>
</dbReference>
<dbReference type="PANTHER" id="PTHR20857">
    <property type="entry name" value="THIAMINE-PHOSPHATE PYROPHOSPHORYLASE"/>
    <property type="match status" value="1"/>
</dbReference>
<keyword evidence="3 9" id="KW-0479">Metal-binding</keyword>
<gene>
    <name evidence="9" type="primary">thiE</name>
    <name evidence="14" type="ORF">TQ37_10015</name>
</gene>
<dbReference type="NCBIfam" id="TIGR00693">
    <property type="entry name" value="thiE"/>
    <property type="match status" value="1"/>
</dbReference>
<dbReference type="InterPro" id="IPR034291">
    <property type="entry name" value="TMP_synthase"/>
</dbReference>
<dbReference type="GO" id="GO:0000287">
    <property type="term" value="F:magnesium ion binding"/>
    <property type="evidence" value="ECO:0007669"/>
    <property type="project" value="UniProtKB-UniRule"/>
</dbReference>
<evidence type="ECO:0000256" key="3">
    <source>
        <dbReference type="ARBA" id="ARBA00022723"/>
    </source>
</evidence>
<evidence type="ECO:0000256" key="4">
    <source>
        <dbReference type="ARBA" id="ARBA00022842"/>
    </source>
</evidence>
<dbReference type="EMBL" id="JYFQ01000214">
    <property type="protein sequence ID" value="KKZ10039.1"/>
    <property type="molecule type" value="Genomic_DNA"/>
</dbReference>
<evidence type="ECO:0000256" key="9">
    <source>
        <dbReference type="HAMAP-Rule" id="MF_01327"/>
    </source>
</evidence>
<keyword evidence="4 9" id="KW-0460">Magnesium</keyword>
<feature type="binding site" evidence="9">
    <location>
        <position position="261"/>
    </location>
    <ligand>
        <name>4-amino-2-methyl-5-(diphosphooxymethyl)pyrimidine</name>
        <dbReference type="ChEBI" id="CHEBI:57841"/>
    </ligand>
</feature>
<feature type="binding site" evidence="9">
    <location>
        <position position="223"/>
    </location>
    <ligand>
        <name>Mg(2+)</name>
        <dbReference type="ChEBI" id="CHEBI:18420"/>
    </ligand>
</feature>
<name>A0A0G8ARB5_9SYNE</name>
<comment type="pathway">
    <text evidence="1 9 11">Cofactor biosynthesis; thiamine diphosphate biosynthesis; thiamine phosphate from 4-amino-2-methyl-5-diphosphomethylpyrimidine and 4-methyl-5-(2-phosphoethyl)-thiazole: step 1/1.</text>
</comment>
<feature type="binding site" evidence="9">
    <location>
        <position position="317"/>
    </location>
    <ligand>
        <name>2-[(2R,5Z)-2-carboxy-4-methylthiazol-5(2H)-ylidene]ethyl phosphate</name>
        <dbReference type="ChEBI" id="CHEBI:62899"/>
    </ligand>
</feature>
<dbReference type="HAMAP" id="MF_01327">
    <property type="entry name" value="TMP_synthase_cyanobact"/>
    <property type="match status" value="1"/>
</dbReference>
<evidence type="ECO:0000313" key="14">
    <source>
        <dbReference type="EMBL" id="KKZ10039.1"/>
    </source>
</evidence>
<feature type="binding site" evidence="9">
    <location>
        <position position="242"/>
    </location>
    <ligand>
        <name>Mg(2+)</name>
        <dbReference type="ChEBI" id="CHEBI:18420"/>
    </ligand>
</feature>
<evidence type="ECO:0000256" key="5">
    <source>
        <dbReference type="ARBA" id="ARBA00022977"/>
    </source>
</evidence>
<evidence type="ECO:0000256" key="7">
    <source>
        <dbReference type="ARBA" id="ARBA00047851"/>
    </source>
</evidence>
<dbReference type="InterPro" id="IPR022998">
    <property type="entry name" value="ThiamineP_synth_TenI"/>
</dbReference>
<dbReference type="Pfam" id="PF17792">
    <property type="entry name" value="ThiD2"/>
    <property type="match status" value="1"/>
</dbReference>
<dbReference type="InterPro" id="IPR013785">
    <property type="entry name" value="Aldolase_TIM"/>
</dbReference>
<feature type="region of interest" description="Thiamine-phosphate synthase" evidence="9">
    <location>
        <begin position="135"/>
        <end position="365"/>
    </location>
</feature>
<dbReference type="PIRSF" id="PIRSF000512">
    <property type="entry name" value="TMP_PPase_Cyanobac_prd"/>
    <property type="match status" value="1"/>
</dbReference>
<comment type="caution">
    <text evidence="14">The sequence shown here is derived from an EMBL/GenBank/DDBJ whole genome shotgun (WGS) entry which is preliminary data.</text>
</comment>
<proteinExistence type="inferred from homology"/>
<comment type="cofactor">
    <cofactor evidence="9">
        <name>Mg(2+)</name>
        <dbReference type="ChEBI" id="CHEBI:18420"/>
    </cofactor>
    <text evidence="9">Binds 1 Mg(2+) ion per subunit.</text>
</comment>
<dbReference type="SUPFAM" id="SSF51391">
    <property type="entry name" value="Thiamin phosphate synthase"/>
    <property type="match status" value="1"/>
</dbReference>
<dbReference type="GO" id="GO:0009228">
    <property type="term" value="P:thiamine biosynthetic process"/>
    <property type="evidence" value="ECO:0007669"/>
    <property type="project" value="UniProtKB-KW"/>
</dbReference>
<evidence type="ECO:0000259" key="13">
    <source>
        <dbReference type="Pfam" id="PF17792"/>
    </source>
</evidence>
<keyword evidence="2 9" id="KW-0808">Transferase</keyword>
<dbReference type="HAMAP" id="MF_00097">
    <property type="entry name" value="TMP_synthase"/>
    <property type="match status" value="1"/>
</dbReference>
<evidence type="ECO:0000256" key="1">
    <source>
        <dbReference type="ARBA" id="ARBA00005165"/>
    </source>
</evidence>
<feature type="binding site" evidence="9">
    <location>
        <begin position="287"/>
        <end position="289"/>
    </location>
    <ligand>
        <name>2-[(2R,5Z)-2-carboxy-4-methylthiazol-5(2H)-ylidene]ethyl phosphate</name>
        <dbReference type="ChEBI" id="CHEBI:62899"/>
    </ligand>
</feature>
<reference evidence="14 15" key="1">
    <citation type="submission" date="2015-02" db="EMBL/GenBank/DDBJ databases">
        <authorList>
            <person name="Slaby B."/>
            <person name="Hentschel U."/>
        </authorList>
    </citation>
    <scope>NUCLEOTIDE SEQUENCE [LARGE SCALE GENOMIC DNA]</scope>
    <source>
        <strain evidence="14">15L</strain>
    </source>
</reference>
<feature type="domain" description="ThiD2" evidence="13">
    <location>
        <begin position="22"/>
        <end position="139"/>
    </location>
</feature>
<sequence length="365" mass="39324">MADLISGVVIPSPGEERHGVARLLDANLNRAREGLRVVEDWCRLGLQRPELVARLKDYRQRLGQCHSSTLKQVRHAASDPATGLAHPAQQERSTPQQVVAANCARVQEALRVLEEFGRQGAAELATTAATIRYGLYDLETVILANQERHHTLRQARLYLVTQPVPELLGVVKACLEAGLRLVQYREKSPRPGEGGVTDLQRFRTATALRQLCRDHGALFIVNDRVDLALSVEADGVHLGQEDLPPLMARRLLGPERLIGRSTHCPAHLRQAVADGCDYVGVGPVYATPTKPGRPPVGLDYVRQATASSPVPCFAIGGVNTGNAHQAMGSGAHGVAVVRALMGASDPGAVTRQLLQVIGTSALPCR</sequence>
<dbReference type="GO" id="GO:0004789">
    <property type="term" value="F:thiamine-phosphate diphosphorylase activity"/>
    <property type="evidence" value="ECO:0007669"/>
    <property type="project" value="UniProtKB-UniRule"/>
</dbReference>
<evidence type="ECO:0000313" key="15">
    <source>
        <dbReference type="Proteomes" id="UP000035037"/>
    </source>
</evidence>
<dbReference type="InterPro" id="IPR041397">
    <property type="entry name" value="ThiD2"/>
</dbReference>
<dbReference type="Gene3D" id="3.20.20.70">
    <property type="entry name" value="Aldolase class I"/>
    <property type="match status" value="1"/>
</dbReference>
<dbReference type="EC" id="2.5.1.3" evidence="9"/>